<accession>A0A371FLI3</accession>
<name>A0A371FLI3_MUCPR</name>
<protein>
    <submittedName>
        <fullName evidence="1">Uncharacterized protein</fullName>
    </submittedName>
</protein>
<keyword evidence="2" id="KW-1185">Reference proteome</keyword>
<dbReference type="STRING" id="157652.A0A371FLI3"/>
<dbReference type="EMBL" id="QJKJ01008608">
    <property type="protein sequence ID" value="RDX79188.1"/>
    <property type="molecule type" value="Genomic_DNA"/>
</dbReference>
<comment type="caution">
    <text evidence="1">The sequence shown here is derived from an EMBL/GenBank/DDBJ whole genome shotgun (WGS) entry which is preliminary data.</text>
</comment>
<organism evidence="1 2">
    <name type="scientific">Mucuna pruriens</name>
    <name type="common">Velvet bean</name>
    <name type="synonym">Dolichos pruriens</name>
    <dbReference type="NCBI Taxonomy" id="157652"/>
    <lineage>
        <taxon>Eukaryota</taxon>
        <taxon>Viridiplantae</taxon>
        <taxon>Streptophyta</taxon>
        <taxon>Embryophyta</taxon>
        <taxon>Tracheophyta</taxon>
        <taxon>Spermatophyta</taxon>
        <taxon>Magnoliopsida</taxon>
        <taxon>eudicotyledons</taxon>
        <taxon>Gunneridae</taxon>
        <taxon>Pentapetalae</taxon>
        <taxon>rosids</taxon>
        <taxon>fabids</taxon>
        <taxon>Fabales</taxon>
        <taxon>Fabaceae</taxon>
        <taxon>Papilionoideae</taxon>
        <taxon>50 kb inversion clade</taxon>
        <taxon>NPAAA clade</taxon>
        <taxon>indigoferoid/millettioid clade</taxon>
        <taxon>Phaseoleae</taxon>
        <taxon>Mucuna</taxon>
    </lineage>
</organism>
<feature type="non-terminal residue" evidence="1">
    <location>
        <position position="1"/>
    </location>
</feature>
<gene>
    <name evidence="1" type="ORF">CR513_40420</name>
</gene>
<dbReference type="Gene3D" id="3.40.50.2000">
    <property type="entry name" value="Glycogen Phosphorylase B"/>
    <property type="match status" value="1"/>
</dbReference>
<sequence>MNYSCKGGYLGVHTNSTIGFNTFVGLDADVMNALSSMFPSVYAIGPFPLLLNQSPRNHLPYLASNLLEGRYRVS</sequence>
<evidence type="ECO:0000313" key="1">
    <source>
        <dbReference type="EMBL" id="RDX79188.1"/>
    </source>
</evidence>
<reference evidence="1" key="1">
    <citation type="submission" date="2018-05" db="EMBL/GenBank/DDBJ databases">
        <title>Draft genome of Mucuna pruriens seed.</title>
        <authorList>
            <person name="Nnadi N.E."/>
            <person name="Vos R."/>
            <person name="Hasami M.H."/>
            <person name="Devisetty U.K."/>
            <person name="Aguiy J.C."/>
        </authorList>
    </citation>
    <scope>NUCLEOTIDE SEQUENCE [LARGE SCALE GENOMIC DNA]</scope>
    <source>
        <strain evidence="1">JCA_2017</strain>
    </source>
</reference>
<proteinExistence type="predicted"/>
<dbReference type="Proteomes" id="UP000257109">
    <property type="component" value="Unassembled WGS sequence"/>
</dbReference>
<evidence type="ECO:0000313" key="2">
    <source>
        <dbReference type="Proteomes" id="UP000257109"/>
    </source>
</evidence>
<dbReference type="AlphaFoldDB" id="A0A371FLI3"/>
<dbReference type="OrthoDB" id="1433368at2759"/>